<reference evidence="13 14" key="1">
    <citation type="submission" date="2023-06" db="EMBL/GenBank/DDBJ databases">
        <title>Draft genome sequence of Novosphingobium sp. strain IK01.</title>
        <authorList>
            <person name="Hatamoto M."/>
            <person name="Ikarashi T."/>
            <person name="Yamaguchi T."/>
        </authorList>
    </citation>
    <scope>NUCLEOTIDE SEQUENCE [LARGE SCALE GENOMIC DNA]</scope>
    <source>
        <strain evidence="13 14">IK01</strain>
    </source>
</reference>
<comment type="subcellular location">
    <subcellularLocation>
        <location evidence="1 8">Cell outer membrane</location>
        <topology evidence="1 8">Multi-pass membrane protein</topology>
    </subcellularLocation>
</comment>
<protein>
    <submittedName>
        <fullName evidence="13">TonB-dependent receptor</fullName>
    </submittedName>
</protein>
<keyword evidence="14" id="KW-1185">Reference proteome</keyword>
<evidence type="ECO:0000256" key="7">
    <source>
        <dbReference type="ARBA" id="ARBA00023237"/>
    </source>
</evidence>
<evidence type="ECO:0000256" key="4">
    <source>
        <dbReference type="ARBA" id="ARBA00022692"/>
    </source>
</evidence>
<dbReference type="InterPro" id="IPR039426">
    <property type="entry name" value="TonB-dep_rcpt-like"/>
</dbReference>
<dbReference type="InterPro" id="IPR012910">
    <property type="entry name" value="Plug_dom"/>
</dbReference>
<keyword evidence="2 8" id="KW-0813">Transport</keyword>
<evidence type="ECO:0000256" key="10">
    <source>
        <dbReference type="SAM" id="SignalP"/>
    </source>
</evidence>
<dbReference type="Pfam" id="PF07715">
    <property type="entry name" value="Plug"/>
    <property type="match status" value="1"/>
</dbReference>
<evidence type="ECO:0000313" key="13">
    <source>
        <dbReference type="EMBL" id="GMM61472.1"/>
    </source>
</evidence>
<dbReference type="Pfam" id="PF00593">
    <property type="entry name" value="TonB_dep_Rec_b-barrel"/>
    <property type="match status" value="1"/>
</dbReference>
<keyword evidence="6 8" id="KW-0472">Membrane</keyword>
<gene>
    <name evidence="13" type="ORF">NUTIK01_22490</name>
</gene>
<evidence type="ECO:0000259" key="11">
    <source>
        <dbReference type="Pfam" id="PF00593"/>
    </source>
</evidence>
<dbReference type="EMBL" id="BTFW01000001">
    <property type="protein sequence ID" value="GMM61472.1"/>
    <property type="molecule type" value="Genomic_DNA"/>
</dbReference>
<keyword evidence="7 8" id="KW-0998">Cell outer membrane</keyword>
<keyword evidence="10" id="KW-0732">Signal</keyword>
<proteinExistence type="inferred from homology"/>
<feature type="domain" description="TonB-dependent receptor plug" evidence="12">
    <location>
        <begin position="62"/>
        <end position="172"/>
    </location>
</feature>
<keyword evidence="13" id="KW-0675">Receptor</keyword>
<comment type="similarity">
    <text evidence="8 9">Belongs to the TonB-dependent receptor family.</text>
</comment>
<dbReference type="PROSITE" id="PS52016">
    <property type="entry name" value="TONB_DEPENDENT_REC_3"/>
    <property type="match status" value="1"/>
</dbReference>
<accession>A0ABQ6P892</accession>
<keyword evidence="5 9" id="KW-0798">TonB box</keyword>
<evidence type="ECO:0000256" key="8">
    <source>
        <dbReference type="PROSITE-ProRule" id="PRU01360"/>
    </source>
</evidence>
<dbReference type="Gene3D" id="2.40.170.20">
    <property type="entry name" value="TonB-dependent receptor, beta-barrel domain"/>
    <property type="match status" value="1"/>
</dbReference>
<sequence>MTKTKTTAYRVGAASFVLAIASMAAPAFAQDAAPTPTPGPEASEAATPIIVTGSRIARRDLTSTSPLNVVTSDDIALKGGSANIENVLNDLPQITPTATSASNNPGGGVATVNMRNLGSQRTLVLVDGRRYMSYDVNQTVDLNTIPSALIESVDVVTGGQSAVYGSDAIAGVVNFRLKRNFSGFQLNSSYDVTGRGDGAIWDVNGTMGGNFADDKGNVVLYMGYTKRKAVFASARSFARNALIDNGADGFTFGGSPSVPQGRVNIPGLGAATGLGCNNQDFMGGVNTCYNGTADAYNYAPTNYLQVPQERFMVSAMAHYDINDHFQPYLEGQFVNNRVNNQLAATPISSGTPYGDGTTGPLQLDVNSQFFTPAFRSALQSLDTDGNGYVTAPSWSYRTTQIGPRINKDDRNAYRLVVGMKGDIAAGFSYDGYYMYAHTKNTQRQLGNVAIDRFLNATKTTTIGGQTVCASEVARAGGCAAANIFGVNNLSQAAMDYISVTATNVETYTTQVASFAVTNPSLFDLGAGGVGVAFGAEWRKEEGSVEPDTYLASGNVAGFNPGQATSGSYSVREFFGEVRVPLLEDNFVHRLELNGAARASHYSNAPGNVFTWAAGAELSPVAGITFRGQYQKAVRGPSVNELFLGNTVSFDGNADRCGTTAATVAGSTLNAICTAQFNAAGAPLSNIGSPAIQDPNNVNPLRRLGGNANLREETANTYTIGAVFQPHFLPRFSATVDYYNIKIDNYITSGVGTQAIGQLCFEGNVQQYCNAITRNGIGEIDSFRDGYVNSGGLKTAGIDFKASYTVPLGNALGTATKLVFGFDGTRLLKYDYTPVVGIDLVYHCAGAFGANCGVPTPQWRHSLRATLATRKFEISGMWRYIGPTDDDEPKAVYATEHFTSVSYFDLSGSVKASDVFTIRAGVTNLFNKKPLLAASTQNGGNGEQTNTYPTLYDVLGRRFFVSASMNF</sequence>
<keyword evidence="3 8" id="KW-1134">Transmembrane beta strand</keyword>
<dbReference type="RefSeq" id="WP_317975154.1">
    <property type="nucleotide sequence ID" value="NZ_BTFW01000001.1"/>
</dbReference>
<organism evidence="13 14">
    <name type="scientific">Novosphingobium pituita</name>
    <dbReference type="NCBI Taxonomy" id="3056842"/>
    <lineage>
        <taxon>Bacteria</taxon>
        <taxon>Pseudomonadati</taxon>
        <taxon>Pseudomonadota</taxon>
        <taxon>Alphaproteobacteria</taxon>
        <taxon>Sphingomonadales</taxon>
        <taxon>Sphingomonadaceae</taxon>
        <taxon>Novosphingobium</taxon>
    </lineage>
</organism>
<dbReference type="PANTHER" id="PTHR47234:SF2">
    <property type="entry name" value="TONB-DEPENDENT RECEPTOR"/>
    <property type="match status" value="1"/>
</dbReference>
<evidence type="ECO:0000256" key="2">
    <source>
        <dbReference type="ARBA" id="ARBA00022448"/>
    </source>
</evidence>
<dbReference type="Proteomes" id="UP001187221">
    <property type="component" value="Unassembled WGS sequence"/>
</dbReference>
<evidence type="ECO:0000256" key="3">
    <source>
        <dbReference type="ARBA" id="ARBA00022452"/>
    </source>
</evidence>
<comment type="caution">
    <text evidence="13">The sequence shown here is derived from an EMBL/GenBank/DDBJ whole genome shotgun (WGS) entry which is preliminary data.</text>
</comment>
<feature type="chain" id="PRO_5047323102" evidence="10">
    <location>
        <begin position="30"/>
        <end position="966"/>
    </location>
</feature>
<evidence type="ECO:0000259" key="12">
    <source>
        <dbReference type="Pfam" id="PF07715"/>
    </source>
</evidence>
<feature type="signal peptide" evidence="10">
    <location>
        <begin position="1"/>
        <end position="29"/>
    </location>
</feature>
<evidence type="ECO:0000256" key="9">
    <source>
        <dbReference type="RuleBase" id="RU003357"/>
    </source>
</evidence>
<evidence type="ECO:0000313" key="14">
    <source>
        <dbReference type="Proteomes" id="UP001187221"/>
    </source>
</evidence>
<dbReference type="PANTHER" id="PTHR47234">
    <property type="match status" value="1"/>
</dbReference>
<dbReference type="InterPro" id="IPR037066">
    <property type="entry name" value="Plug_dom_sf"/>
</dbReference>
<name>A0ABQ6P892_9SPHN</name>
<dbReference type="Gene3D" id="2.170.130.10">
    <property type="entry name" value="TonB-dependent receptor, plug domain"/>
    <property type="match status" value="1"/>
</dbReference>
<evidence type="ECO:0000256" key="6">
    <source>
        <dbReference type="ARBA" id="ARBA00023136"/>
    </source>
</evidence>
<keyword evidence="4 8" id="KW-0812">Transmembrane</keyword>
<evidence type="ECO:0000256" key="5">
    <source>
        <dbReference type="ARBA" id="ARBA00023077"/>
    </source>
</evidence>
<dbReference type="InterPro" id="IPR000531">
    <property type="entry name" value="Beta-barrel_TonB"/>
</dbReference>
<feature type="domain" description="TonB-dependent receptor-like beta-barrel" evidence="11">
    <location>
        <begin position="373"/>
        <end position="924"/>
    </location>
</feature>
<dbReference type="SUPFAM" id="SSF56935">
    <property type="entry name" value="Porins"/>
    <property type="match status" value="1"/>
</dbReference>
<evidence type="ECO:0000256" key="1">
    <source>
        <dbReference type="ARBA" id="ARBA00004571"/>
    </source>
</evidence>
<dbReference type="InterPro" id="IPR036942">
    <property type="entry name" value="Beta-barrel_TonB_sf"/>
</dbReference>